<dbReference type="InterPro" id="IPR012110">
    <property type="entry name" value="PDC/IPDC-like"/>
</dbReference>
<feature type="binding site" evidence="8">
    <location>
        <position position="527"/>
    </location>
    <ligand>
        <name>Mg(2+)</name>
        <dbReference type="ChEBI" id="CHEBI:18420"/>
    </ligand>
</feature>
<evidence type="ECO:0000256" key="8">
    <source>
        <dbReference type="PIRSR" id="PIRSR036565-2"/>
    </source>
</evidence>
<dbReference type="Gene3D" id="3.40.50.970">
    <property type="match status" value="2"/>
</dbReference>
<keyword evidence="4" id="KW-0210">Decarboxylase</keyword>
<dbReference type="InterPro" id="IPR029061">
    <property type="entry name" value="THDP-binding"/>
</dbReference>
<dbReference type="AlphaFoldDB" id="A0A376BBU0"/>
<dbReference type="EMBL" id="UFAJ01001100">
    <property type="protein sequence ID" value="SSD62059.1"/>
    <property type="molecule type" value="Genomic_DNA"/>
</dbReference>
<feature type="domain" description="Thiamine pyrophosphate enzyme central" evidence="10">
    <location>
        <begin position="251"/>
        <end position="384"/>
    </location>
</feature>
<dbReference type="FunFam" id="3.40.50.970:FF:000019">
    <property type="entry name" value="Pyruvate decarboxylase isozyme"/>
    <property type="match status" value="1"/>
</dbReference>
<dbReference type="GO" id="GO:0000287">
    <property type="term" value="F:magnesium ion binding"/>
    <property type="evidence" value="ECO:0007669"/>
    <property type="project" value="InterPro"/>
</dbReference>
<dbReference type="GO" id="GO:0005829">
    <property type="term" value="C:cytosol"/>
    <property type="evidence" value="ECO:0007669"/>
    <property type="project" value="TreeGrafter"/>
</dbReference>
<comment type="similarity">
    <text evidence="2 9">Belongs to the TPP enzyme family.</text>
</comment>
<dbReference type="InterPro" id="IPR012001">
    <property type="entry name" value="Thiamin_PyroP_enz_TPP-bd_dom"/>
</dbReference>
<feature type="binding site" evidence="8">
    <location>
        <position position="500"/>
    </location>
    <ligand>
        <name>Mg(2+)</name>
        <dbReference type="ChEBI" id="CHEBI:18420"/>
    </ligand>
</feature>
<dbReference type="GO" id="GO:0005634">
    <property type="term" value="C:nucleus"/>
    <property type="evidence" value="ECO:0007669"/>
    <property type="project" value="TreeGrafter"/>
</dbReference>
<keyword evidence="3 8" id="KW-0479">Metal-binding</keyword>
<evidence type="ECO:0000259" key="12">
    <source>
        <dbReference type="Pfam" id="PF02776"/>
    </source>
</evidence>
<dbReference type="Pfam" id="PF02776">
    <property type="entry name" value="TPP_enzyme_N"/>
    <property type="match status" value="1"/>
</dbReference>
<dbReference type="Proteomes" id="UP000262825">
    <property type="component" value="Unassembled WGS sequence"/>
</dbReference>
<evidence type="ECO:0000256" key="7">
    <source>
        <dbReference type="ARBA" id="ARBA00023239"/>
    </source>
</evidence>
<dbReference type="GO" id="GO:0019752">
    <property type="term" value="P:carboxylic acid metabolic process"/>
    <property type="evidence" value="ECO:0007669"/>
    <property type="project" value="UniProtKB-ARBA"/>
</dbReference>
<name>A0A376BBU0_9ASCO</name>
<dbReference type="Pfam" id="PF02775">
    <property type="entry name" value="TPP_enzyme_C"/>
    <property type="match status" value="1"/>
</dbReference>
<keyword evidence="5 8" id="KW-0460">Magnesium</keyword>
<dbReference type="FunFam" id="3.40.50.970:FF:000024">
    <property type="entry name" value="Pyruvate decarboxylase isozyme"/>
    <property type="match status" value="1"/>
</dbReference>
<evidence type="ECO:0000256" key="5">
    <source>
        <dbReference type="ARBA" id="ARBA00022842"/>
    </source>
</evidence>
<protein>
    <submittedName>
        <fullName evidence="13">Related to Pyruvate decarboxylase</fullName>
    </submittedName>
</protein>
<accession>A0A376BBU0</accession>
<evidence type="ECO:0000313" key="13">
    <source>
        <dbReference type="EMBL" id="SSD62059.1"/>
    </source>
</evidence>
<feature type="domain" description="Thiamine pyrophosphate enzyme TPP-binding" evidence="11">
    <location>
        <begin position="449"/>
        <end position="581"/>
    </location>
</feature>
<evidence type="ECO:0000256" key="6">
    <source>
        <dbReference type="ARBA" id="ARBA00023052"/>
    </source>
</evidence>
<evidence type="ECO:0000256" key="2">
    <source>
        <dbReference type="ARBA" id="ARBA00007812"/>
    </source>
</evidence>
<evidence type="ECO:0000256" key="3">
    <source>
        <dbReference type="ARBA" id="ARBA00022723"/>
    </source>
</evidence>
<dbReference type="CDD" id="cd02005">
    <property type="entry name" value="TPP_PDC_IPDC"/>
    <property type="match status" value="1"/>
</dbReference>
<reference evidence="14" key="1">
    <citation type="submission" date="2018-06" db="EMBL/GenBank/DDBJ databases">
        <authorList>
            <person name="Guldener U."/>
        </authorList>
    </citation>
    <scope>NUCLEOTIDE SEQUENCE [LARGE SCALE GENOMIC DNA]</scope>
    <source>
        <strain evidence="14">UTAD17</strain>
    </source>
</reference>
<dbReference type="InterPro" id="IPR011766">
    <property type="entry name" value="TPP_enzyme_TPP-bd"/>
</dbReference>
<evidence type="ECO:0000259" key="10">
    <source>
        <dbReference type="Pfam" id="PF00205"/>
    </source>
</evidence>
<dbReference type="PANTHER" id="PTHR43452">
    <property type="entry name" value="PYRUVATE DECARBOXYLASE"/>
    <property type="match status" value="1"/>
</dbReference>
<keyword evidence="6 9" id="KW-0786">Thiamine pyrophosphate</keyword>
<comment type="cofactor">
    <cofactor evidence="8">
        <name>Mg(2+)</name>
        <dbReference type="ChEBI" id="CHEBI:18420"/>
    </cofactor>
    <text evidence="8">Binds 1 Mg(2+) per subunit.</text>
</comment>
<evidence type="ECO:0000256" key="9">
    <source>
        <dbReference type="RuleBase" id="RU362132"/>
    </source>
</evidence>
<dbReference type="SUPFAM" id="SSF52467">
    <property type="entry name" value="DHS-like NAD/FAD-binding domain"/>
    <property type="match status" value="1"/>
</dbReference>
<dbReference type="InterPro" id="IPR047214">
    <property type="entry name" value="TPP_PDC_IPDC"/>
</dbReference>
<evidence type="ECO:0000256" key="1">
    <source>
        <dbReference type="ARBA" id="ARBA00001964"/>
    </source>
</evidence>
<dbReference type="VEuPathDB" id="FungiDB:SCODWIG_03821"/>
<evidence type="ECO:0000259" key="11">
    <source>
        <dbReference type="Pfam" id="PF02775"/>
    </source>
</evidence>
<dbReference type="PANTHER" id="PTHR43452:SF30">
    <property type="entry name" value="PYRUVATE DECARBOXYLASE ISOZYME 1-RELATED"/>
    <property type="match status" value="1"/>
</dbReference>
<dbReference type="InterPro" id="IPR029035">
    <property type="entry name" value="DHS-like_NAD/FAD-binding_dom"/>
</dbReference>
<dbReference type="InterPro" id="IPR012000">
    <property type="entry name" value="Thiamin_PyroP_enz_cen_dom"/>
</dbReference>
<evidence type="ECO:0000256" key="4">
    <source>
        <dbReference type="ARBA" id="ARBA00022793"/>
    </source>
</evidence>
<sequence length="638" mass="70920">MLTQNNTIDTYTNNNNTNNNDALIIPNHAMNTPMLFLSPNNNYHIDEITLGQYLFERLRQAGVKTIFGLPGDFNLVLLDNVYKVPGLQWCGNTNELNASYATDGYSRINPNKLGCLCTTFGVGELSAINGIAGSFSEHVGILHIVGTPSVSTRLKKLLVHHTLGNGDFDVFHKMAADISEYSVLLTDADIAAKEIDKCIRIAYIKQKPVYLGFPANLSSVTIPRSLLDIPLDMSLNTNNPAVENEIAKQSFDLICKTKNRIILADGCCIRHDVIKELNEIANITQFPIFVTPMGKSSLDEQNNPNFGGVYVGTMSSPDVKEFVENADLILSIGTILSDFSTGNFQYSYKTKNVIEFHSDYVKIKNAIFPDITMKYALQTLIQKLKNSKPVSINNAKIPIPQPIKTKSNLLSTSILRQEWVWEKLSHWFKAGDIIISETGTSAFGVLQTRFPKNCTSISQVLWGSVGYSMGSCLGASFARKDFFGGDAEAGSGRVIVFVGDGALQMTVQEISAIIKWGLKPYLFVMNNHGYTIDRILHSKNKHSKYRHETPNIAKIPPTYNDIQPWNIQKILPTFGAAEGEYENWKVELIGEFNEMLENPDFGIPNKLRLIEVLLPVMDGPVNLLRHVNTKNTAINNNS</sequence>
<dbReference type="CDD" id="cd07038">
    <property type="entry name" value="TPP_PYR_PDC_IPDC_like"/>
    <property type="match status" value="1"/>
</dbReference>
<dbReference type="SUPFAM" id="SSF52518">
    <property type="entry name" value="Thiamin diphosphate-binding fold (THDP-binding)"/>
    <property type="match status" value="2"/>
</dbReference>
<feature type="domain" description="Thiamine pyrophosphate enzyme N-terminal TPP-binding" evidence="12">
    <location>
        <begin position="49"/>
        <end position="154"/>
    </location>
</feature>
<organism evidence="13 14">
    <name type="scientific">Saccharomycodes ludwigii</name>
    <dbReference type="NCBI Taxonomy" id="36035"/>
    <lineage>
        <taxon>Eukaryota</taxon>
        <taxon>Fungi</taxon>
        <taxon>Dikarya</taxon>
        <taxon>Ascomycota</taxon>
        <taxon>Saccharomycotina</taxon>
        <taxon>Saccharomycetes</taxon>
        <taxon>Saccharomycodales</taxon>
        <taxon>Saccharomycodaceae</taxon>
        <taxon>Saccharomycodes</taxon>
    </lineage>
</organism>
<dbReference type="InterPro" id="IPR047213">
    <property type="entry name" value="TPP_PYR_PDC_IPDC-like"/>
</dbReference>
<comment type="cofactor">
    <cofactor evidence="1">
        <name>thiamine diphosphate</name>
        <dbReference type="ChEBI" id="CHEBI:58937"/>
    </cofactor>
</comment>
<proteinExistence type="inferred from homology"/>
<feature type="binding site" evidence="8">
    <location>
        <position position="529"/>
    </location>
    <ligand>
        <name>Mg(2+)</name>
        <dbReference type="ChEBI" id="CHEBI:18420"/>
    </ligand>
</feature>
<dbReference type="GO" id="GO:0030976">
    <property type="term" value="F:thiamine pyrophosphate binding"/>
    <property type="evidence" value="ECO:0007669"/>
    <property type="project" value="InterPro"/>
</dbReference>
<dbReference type="GO" id="GO:0016831">
    <property type="term" value="F:carboxy-lyase activity"/>
    <property type="evidence" value="ECO:0007669"/>
    <property type="project" value="UniProtKB-KW"/>
</dbReference>
<keyword evidence="13" id="KW-0670">Pyruvate</keyword>
<dbReference type="PIRSF" id="PIRSF036565">
    <property type="entry name" value="Pyruvt_ip_decrb"/>
    <property type="match status" value="1"/>
</dbReference>
<keyword evidence="7" id="KW-0456">Lyase</keyword>
<evidence type="ECO:0000313" key="14">
    <source>
        <dbReference type="Proteomes" id="UP000262825"/>
    </source>
</evidence>
<dbReference type="Pfam" id="PF00205">
    <property type="entry name" value="TPP_enzyme_M"/>
    <property type="match status" value="1"/>
</dbReference>
<dbReference type="Gene3D" id="3.40.50.1220">
    <property type="entry name" value="TPP-binding domain"/>
    <property type="match status" value="1"/>
</dbReference>
<gene>
    <name evidence="13" type="ORF">SCODWIG_03821</name>
</gene>
<keyword evidence="14" id="KW-1185">Reference proteome</keyword>